<dbReference type="SUPFAM" id="SSF55729">
    <property type="entry name" value="Acyl-CoA N-acyltransferases (Nat)"/>
    <property type="match status" value="1"/>
</dbReference>
<evidence type="ECO:0000313" key="1">
    <source>
        <dbReference type="EMBL" id="GGW71239.1"/>
    </source>
</evidence>
<dbReference type="InterPro" id="IPR016181">
    <property type="entry name" value="Acyl_CoA_acyltransferase"/>
</dbReference>
<dbReference type="Proteomes" id="UP000620224">
    <property type="component" value="Unassembled WGS sequence"/>
</dbReference>
<name>A0A918JB22_9ACTN</name>
<gene>
    <name evidence="1" type="ORF">GCM10010503_55810</name>
</gene>
<proteinExistence type="predicted"/>
<accession>A0A918JB22</accession>
<dbReference type="AlphaFoldDB" id="A0A918JB22"/>
<organism evidence="1 2">
    <name type="scientific">Streptomyces lucensis JCM 4490</name>
    <dbReference type="NCBI Taxonomy" id="1306176"/>
    <lineage>
        <taxon>Bacteria</taxon>
        <taxon>Bacillati</taxon>
        <taxon>Actinomycetota</taxon>
        <taxon>Actinomycetes</taxon>
        <taxon>Kitasatosporales</taxon>
        <taxon>Streptomycetaceae</taxon>
        <taxon>Streptomyces</taxon>
    </lineage>
</organism>
<protein>
    <recommendedName>
        <fullName evidence="3">N-acetyltransferase domain-containing protein</fullName>
    </recommendedName>
</protein>
<dbReference type="EMBL" id="BMUE01000014">
    <property type="protein sequence ID" value="GGW71239.1"/>
    <property type="molecule type" value="Genomic_DNA"/>
</dbReference>
<evidence type="ECO:0000313" key="2">
    <source>
        <dbReference type="Proteomes" id="UP000620224"/>
    </source>
</evidence>
<keyword evidence="2" id="KW-1185">Reference proteome</keyword>
<reference evidence="1" key="1">
    <citation type="journal article" date="2014" name="Int. J. Syst. Evol. Microbiol.">
        <title>Complete genome sequence of Corynebacterium casei LMG S-19264T (=DSM 44701T), isolated from a smear-ripened cheese.</title>
        <authorList>
            <consortium name="US DOE Joint Genome Institute (JGI-PGF)"/>
            <person name="Walter F."/>
            <person name="Albersmeier A."/>
            <person name="Kalinowski J."/>
            <person name="Ruckert C."/>
        </authorList>
    </citation>
    <scope>NUCLEOTIDE SEQUENCE</scope>
    <source>
        <strain evidence="1">JCM 4490</strain>
    </source>
</reference>
<reference evidence="1" key="2">
    <citation type="submission" date="2020-09" db="EMBL/GenBank/DDBJ databases">
        <authorList>
            <person name="Sun Q."/>
            <person name="Ohkuma M."/>
        </authorList>
    </citation>
    <scope>NUCLEOTIDE SEQUENCE</scope>
    <source>
        <strain evidence="1">JCM 4490</strain>
    </source>
</reference>
<sequence>MLHAFLDALRAGGVQTVHLGMVTANTRARAFYDRLGFHVIPVPDLGPLTYLGRATAVD</sequence>
<evidence type="ECO:0008006" key="3">
    <source>
        <dbReference type="Google" id="ProtNLM"/>
    </source>
</evidence>
<dbReference type="Gene3D" id="3.40.630.30">
    <property type="match status" value="1"/>
</dbReference>
<comment type="caution">
    <text evidence="1">The sequence shown here is derived from an EMBL/GenBank/DDBJ whole genome shotgun (WGS) entry which is preliminary data.</text>
</comment>